<dbReference type="STRING" id="1763538.LPB68_17585"/>
<feature type="domain" description="Gfo/Idh/MocA-like oxidoreductase N-terminal" evidence="1">
    <location>
        <begin position="6"/>
        <end position="117"/>
    </location>
</feature>
<keyword evidence="3" id="KW-1185">Reference proteome</keyword>
<organism evidence="2 3">
    <name type="scientific">Paenibacillus crassostreae</name>
    <dbReference type="NCBI Taxonomy" id="1763538"/>
    <lineage>
        <taxon>Bacteria</taxon>
        <taxon>Bacillati</taxon>
        <taxon>Bacillota</taxon>
        <taxon>Bacilli</taxon>
        <taxon>Bacillales</taxon>
        <taxon>Paenibacillaceae</taxon>
        <taxon>Paenibacillus</taxon>
    </lineage>
</organism>
<evidence type="ECO:0000259" key="1">
    <source>
        <dbReference type="Pfam" id="PF01408"/>
    </source>
</evidence>
<evidence type="ECO:0000313" key="3">
    <source>
        <dbReference type="Proteomes" id="UP000077134"/>
    </source>
</evidence>
<accession>A0A167G2X6</accession>
<dbReference type="Gene3D" id="3.40.50.720">
    <property type="entry name" value="NAD(P)-binding Rossmann-like Domain"/>
    <property type="match status" value="1"/>
</dbReference>
<dbReference type="InterPro" id="IPR000683">
    <property type="entry name" value="Gfo/Idh/MocA-like_OxRdtase_N"/>
</dbReference>
<dbReference type="KEGG" id="pcx:LPB68_17585"/>
<evidence type="ECO:0000313" key="2">
    <source>
        <dbReference type="EMBL" id="OAB77154.1"/>
    </source>
</evidence>
<dbReference type="Pfam" id="PF01408">
    <property type="entry name" value="GFO_IDH_MocA"/>
    <property type="match status" value="1"/>
</dbReference>
<name>A0A167G2X6_9BACL</name>
<dbReference type="AlphaFoldDB" id="A0A167G2X6"/>
<sequence length="359" mass="40963">MDKIVFGIIGGGWRAEFYLRIAKELPEQFEVSRIFVRDEKKARAMERQWNVRTVSHLDEFVNQMDYAFVVLSVIWEANPELIIQLSNLDIPILAETPPAPDVDGLIRLYKSVPRNAKIEIAEQYLFQPMHAARIALSRSGKLGDISQVQISAAHGYHGISLIRNYLGIGYEDARITGQKFVSPIIQGPDRQGIPRYEERKDSIQQLLTLQFADKLAVFDFTGDQYFSWIRKNRVLVRGDRGEIMNQEVSYLEDYKTPVFHELRRVDTGHNGNLEGYYHRGIQLGGEWLYQNQFIPGRLSDDEIAIATCLYKMGLYVADKGNSFYSLAEASQDQYLSILMKEAVETGQIVNSVGQPWSSG</sequence>
<gene>
    <name evidence="2" type="ORF">PNBC_07150</name>
</gene>
<dbReference type="RefSeq" id="WP_068656534.1">
    <property type="nucleotide sequence ID" value="NZ_CP017770.1"/>
</dbReference>
<reference evidence="2 3" key="1">
    <citation type="submission" date="2016-02" db="EMBL/GenBank/DDBJ databases">
        <title>Paenibacillus sp. LPB0068, isolated from Crassostrea gigas.</title>
        <authorList>
            <person name="Shin S.-K."/>
            <person name="Yi H."/>
        </authorList>
    </citation>
    <scope>NUCLEOTIDE SEQUENCE [LARGE SCALE GENOMIC DNA]</scope>
    <source>
        <strain evidence="2 3">LPB0068</strain>
    </source>
</reference>
<dbReference type="EMBL" id="LSFN01000005">
    <property type="protein sequence ID" value="OAB77154.1"/>
    <property type="molecule type" value="Genomic_DNA"/>
</dbReference>
<dbReference type="Proteomes" id="UP000077134">
    <property type="component" value="Unassembled WGS sequence"/>
</dbReference>
<dbReference type="OrthoDB" id="9772350at2"/>
<dbReference type="InterPro" id="IPR036291">
    <property type="entry name" value="NAD(P)-bd_dom_sf"/>
</dbReference>
<dbReference type="SUPFAM" id="SSF51735">
    <property type="entry name" value="NAD(P)-binding Rossmann-fold domains"/>
    <property type="match status" value="1"/>
</dbReference>
<comment type="caution">
    <text evidence="2">The sequence shown here is derived from an EMBL/GenBank/DDBJ whole genome shotgun (WGS) entry which is preliminary data.</text>
</comment>
<protein>
    <submittedName>
        <fullName evidence="2">Oxidoreductase</fullName>
    </submittedName>
</protein>
<proteinExistence type="predicted"/>
<dbReference type="GO" id="GO:0000166">
    <property type="term" value="F:nucleotide binding"/>
    <property type="evidence" value="ECO:0007669"/>
    <property type="project" value="InterPro"/>
</dbReference>